<dbReference type="EMBL" id="ABONVU020000004">
    <property type="protein sequence ID" value="EMJ5253356.1"/>
    <property type="molecule type" value="Genomic_DNA"/>
</dbReference>
<evidence type="ECO:0000313" key="2">
    <source>
        <dbReference type="Proteomes" id="UP001285616"/>
    </source>
</evidence>
<protein>
    <submittedName>
        <fullName evidence="1">Uncharacterized protein</fullName>
    </submittedName>
</protein>
<sequence>MSDNSGYSDDQLREAEYRKALSSITTKVLDSFLRAKGVPDECPMCGQSEMVVPQVQFVNQDNGKDIMGRHAHYGEYIKNEDESFNPINYSYHVICKHCGYIMQYNTGVVLSWYLREKNSNV</sequence>
<comment type="caution">
    <text evidence="1">The sequence shown here is derived from an EMBL/GenBank/DDBJ whole genome shotgun (WGS) entry which is preliminary data.</text>
</comment>
<dbReference type="RefSeq" id="WP_021533961.1">
    <property type="nucleotide sequence ID" value="NZ_BGEN01000046.1"/>
</dbReference>
<organism evidence="1 2">
    <name type="scientific">Escherichia coli</name>
    <dbReference type="NCBI Taxonomy" id="562"/>
    <lineage>
        <taxon>Bacteria</taxon>
        <taxon>Pseudomonadati</taxon>
        <taxon>Pseudomonadota</taxon>
        <taxon>Gammaproteobacteria</taxon>
        <taxon>Enterobacterales</taxon>
        <taxon>Enterobacteriaceae</taxon>
        <taxon>Escherichia</taxon>
    </lineage>
</organism>
<proteinExistence type="predicted"/>
<accession>A0AAN4DYV7</accession>
<name>A0AAN4DYV7_ECOLX</name>
<dbReference type="AlphaFoldDB" id="A0AAN4DYV7"/>
<evidence type="ECO:0000313" key="1">
    <source>
        <dbReference type="EMBL" id="EMJ5253356.1"/>
    </source>
</evidence>
<dbReference type="Proteomes" id="UP001285616">
    <property type="component" value="Unassembled WGS sequence"/>
</dbReference>
<gene>
    <name evidence="1" type="ORF">R8O40_001559</name>
</gene>
<reference evidence="1" key="1">
    <citation type="submission" date="2024-02" db="EMBL/GenBank/DDBJ databases">
        <authorList>
            <consortium name="Clinical and Environmental Microbiology Branch: Whole genome sequencing antimicrobial resistance pathogens in the healthcare setting"/>
        </authorList>
    </citation>
    <scope>NUCLEOTIDE SEQUENCE</scope>
    <source>
        <strain evidence="1">1924188</strain>
    </source>
</reference>